<dbReference type="HOGENOM" id="CLU_1153792_0_0_9"/>
<dbReference type="STRING" id="797515.HMPREF9103_02454"/>
<evidence type="ECO:0000313" key="2">
    <source>
        <dbReference type="Proteomes" id="UP000004625"/>
    </source>
</evidence>
<comment type="caution">
    <text evidence="1">The sequence shown here is derived from an EMBL/GenBank/DDBJ whole genome shotgun (WGS) entry which is preliminary data.</text>
</comment>
<dbReference type="AlphaFoldDB" id="G9ZRU3"/>
<protein>
    <recommendedName>
        <fullName evidence="3">Lower baseplate protein N-terminal domain-containing protein</fullName>
    </recommendedName>
</protein>
<dbReference type="EMBL" id="AGEY01000185">
    <property type="protein sequence ID" value="EHL96229.1"/>
    <property type="molecule type" value="Genomic_DNA"/>
</dbReference>
<accession>G9ZRU3</accession>
<feature type="non-terminal residue" evidence="1">
    <location>
        <position position="1"/>
    </location>
</feature>
<dbReference type="eggNOG" id="ENOG5030IXB">
    <property type="taxonomic scope" value="Bacteria"/>
</dbReference>
<organism evidence="1 2">
    <name type="scientific">Lentilactobacillus parafarraginis F0439</name>
    <dbReference type="NCBI Taxonomy" id="797515"/>
    <lineage>
        <taxon>Bacteria</taxon>
        <taxon>Bacillati</taxon>
        <taxon>Bacillota</taxon>
        <taxon>Bacilli</taxon>
        <taxon>Lactobacillales</taxon>
        <taxon>Lactobacillaceae</taxon>
        <taxon>Lentilactobacillus</taxon>
    </lineage>
</organism>
<dbReference type="PATRIC" id="fig|797515.3.peg.2216"/>
<gene>
    <name evidence="1" type="ORF">HMPREF9103_02454</name>
</gene>
<proteinExistence type="predicted"/>
<dbReference type="Proteomes" id="UP000004625">
    <property type="component" value="Unassembled WGS sequence"/>
</dbReference>
<evidence type="ECO:0000313" key="1">
    <source>
        <dbReference type="EMBL" id="EHL96229.1"/>
    </source>
</evidence>
<sequence length="240" mass="25793">DVNQQLDKKVNVSDMRKPASDVAGIEEVNAKQDKLTITPADDSKVAHLSGANNFDTVPTVKNNPLLLASSLPSDLARTGQDANFTRKLQKSGVDVATTSDVTTAVNAITSNSINWTSLSVDSSQISDTDYVSNQANCSYRISHNTLYVSGQYAMIGNGISSHTSEILFKLPTSIVSQISFPSTNKFTIGFLQPLTQQISMMPFNLTNDGNITCFTNPHDLNTTYNASLAPGFINAAIPLN</sequence>
<keyword evidence="2" id="KW-1185">Reference proteome</keyword>
<reference evidence="1 2" key="1">
    <citation type="submission" date="2011-09" db="EMBL/GenBank/DDBJ databases">
        <authorList>
            <person name="Weinstock G."/>
            <person name="Sodergren E."/>
            <person name="Clifton S."/>
            <person name="Fulton L."/>
            <person name="Fulton B."/>
            <person name="Courtney L."/>
            <person name="Fronick C."/>
            <person name="Harrison M."/>
            <person name="Strong C."/>
            <person name="Farmer C."/>
            <person name="Delahaunty K."/>
            <person name="Markovic C."/>
            <person name="Hall O."/>
            <person name="Minx P."/>
            <person name="Tomlinson C."/>
            <person name="Mitreva M."/>
            <person name="Hou S."/>
            <person name="Chen J."/>
            <person name="Wollam A."/>
            <person name="Pepin K.H."/>
            <person name="Johnson M."/>
            <person name="Bhonagiri V."/>
            <person name="Zhang X."/>
            <person name="Suruliraj S."/>
            <person name="Warren W."/>
            <person name="Chinwalla A."/>
            <person name="Mardis E.R."/>
            <person name="Wilson R.K."/>
        </authorList>
    </citation>
    <scope>NUCLEOTIDE SEQUENCE [LARGE SCALE GENOMIC DNA]</scope>
    <source>
        <strain evidence="1 2">F0439</strain>
    </source>
</reference>
<name>G9ZRU3_9LACO</name>
<evidence type="ECO:0008006" key="3">
    <source>
        <dbReference type="Google" id="ProtNLM"/>
    </source>
</evidence>